<dbReference type="Gene3D" id="1.10.540.10">
    <property type="entry name" value="Acyl-CoA dehydrogenase/oxidase, N-terminal domain"/>
    <property type="match status" value="1"/>
</dbReference>
<dbReference type="Gene3D" id="1.20.140.10">
    <property type="entry name" value="Butyryl-CoA Dehydrogenase, subunit A, domain 3"/>
    <property type="match status" value="1"/>
</dbReference>
<dbReference type="InterPro" id="IPR006091">
    <property type="entry name" value="Acyl-CoA_Oxase/DH_mid-dom"/>
</dbReference>
<dbReference type="PROSITE" id="PS00072">
    <property type="entry name" value="ACYL_COA_DH_1"/>
    <property type="match status" value="1"/>
</dbReference>
<evidence type="ECO:0000259" key="7">
    <source>
        <dbReference type="Pfam" id="PF00441"/>
    </source>
</evidence>
<keyword evidence="4 6" id="KW-0274">FAD</keyword>
<comment type="similarity">
    <text evidence="2 6">Belongs to the acyl-CoA dehydrogenase family.</text>
</comment>
<dbReference type="Pfam" id="PF02771">
    <property type="entry name" value="Acyl-CoA_dh_N"/>
    <property type="match status" value="1"/>
</dbReference>
<evidence type="ECO:0000259" key="8">
    <source>
        <dbReference type="Pfam" id="PF02770"/>
    </source>
</evidence>
<dbReference type="Proteomes" id="UP000055590">
    <property type="component" value="Chromosome"/>
</dbReference>
<evidence type="ECO:0000256" key="3">
    <source>
        <dbReference type="ARBA" id="ARBA00022630"/>
    </source>
</evidence>
<dbReference type="PATRIC" id="fig|1391653.3.peg.2735"/>
<dbReference type="InterPro" id="IPR009075">
    <property type="entry name" value="AcylCo_DH/oxidase_C"/>
</dbReference>
<dbReference type="EMBL" id="CP012332">
    <property type="protein sequence ID" value="AKU92247.1"/>
    <property type="molecule type" value="Genomic_DNA"/>
</dbReference>
<dbReference type="FunFam" id="1.20.140.10:FF:000001">
    <property type="entry name" value="Acyl-CoA dehydrogenase"/>
    <property type="match status" value="1"/>
</dbReference>
<dbReference type="InterPro" id="IPR037069">
    <property type="entry name" value="AcylCoA_DH/ox_N_sf"/>
</dbReference>
<dbReference type="RefSeq" id="WP_240475329.1">
    <property type="nucleotide sequence ID" value="NZ_CP012332.1"/>
</dbReference>
<dbReference type="SUPFAM" id="SSF56645">
    <property type="entry name" value="Acyl-CoA dehydrogenase NM domain-like"/>
    <property type="match status" value="1"/>
</dbReference>
<feature type="domain" description="Acyl-CoA dehydrogenase/oxidase C-terminal" evidence="7">
    <location>
        <begin position="227"/>
        <end position="375"/>
    </location>
</feature>
<dbReference type="InterPro" id="IPR036250">
    <property type="entry name" value="AcylCo_DH-like_C"/>
</dbReference>
<dbReference type="Pfam" id="PF00441">
    <property type="entry name" value="Acyl-CoA_dh_1"/>
    <property type="match status" value="1"/>
</dbReference>
<dbReference type="InterPro" id="IPR013786">
    <property type="entry name" value="AcylCoA_DH/ox_N"/>
</dbReference>
<evidence type="ECO:0000256" key="1">
    <source>
        <dbReference type="ARBA" id="ARBA00001974"/>
    </source>
</evidence>
<proteinExistence type="inferred from homology"/>
<accession>A0A0K1PFH0</accession>
<evidence type="ECO:0000313" key="11">
    <source>
        <dbReference type="Proteomes" id="UP000055590"/>
    </source>
</evidence>
<dbReference type="FunFam" id="2.40.110.10:FF:000002">
    <property type="entry name" value="Acyl-CoA dehydrogenase fadE12"/>
    <property type="match status" value="1"/>
</dbReference>
<feature type="domain" description="Acyl-CoA oxidase/dehydrogenase middle" evidence="8">
    <location>
        <begin position="125"/>
        <end position="214"/>
    </location>
</feature>
<dbReference type="KEGG" id="vin:AKJ08_2634"/>
<dbReference type="InterPro" id="IPR006089">
    <property type="entry name" value="Acyl-CoA_DH_CS"/>
</dbReference>
<dbReference type="PANTHER" id="PTHR43884">
    <property type="entry name" value="ACYL-COA DEHYDROGENASE"/>
    <property type="match status" value="1"/>
</dbReference>
<sequence length="380" mass="41229">MRETPFLEERHHELALRARAIGDEHLAPIEHREDGVDDLFREILRRLGDAGLTRFAVPAAYGGVHESIDVRSICTIREQLAWRMGLADFAFAMQGLGSHPIALAGSEEQKARILPGVARGETVTAFALTEPEAGSDAGALSCSARRVGDEWVISGQKRFISNATIFGAMTLFARTGEGSRGVSAFLVEAGTPGVRVVPQDTMAPHPLGEVIFEDARLPKEALLGEEGSGFKLALATLDLFRSTVGAAALGMAQRAQDEAVRHVRSRKQFGGPLAGLQGVQFLLADNEAELEAARLLVYQAAWTKDRGAARITREAALAKLVATENAQRIIDRSLQLHGGLGVIRGTAVERLYREIRALRIYEGASEVQKVVIARERLKEE</sequence>
<dbReference type="InterPro" id="IPR009100">
    <property type="entry name" value="AcylCoA_DH/oxidase_NM_dom_sf"/>
</dbReference>
<dbReference type="Gene3D" id="2.40.110.10">
    <property type="entry name" value="Butyryl-CoA Dehydrogenase, subunit A, domain 2"/>
    <property type="match status" value="1"/>
</dbReference>
<dbReference type="SUPFAM" id="SSF47203">
    <property type="entry name" value="Acyl-CoA dehydrogenase C-terminal domain-like"/>
    <property type="match status" value="1"/>
</dbReference>
<feature type="domain" description="Acyl-CoA dehydrogenase/oxidase N-terminal" evidence="9">
    <location>
        <begin position="9"/>
        <end position="121"/>
    </location>
</feature>
<dbReference type="AlphaFoldDB" id="A0A0K1PFH0"/>
<evidence type="ECO:0000259" key="9">
    <source>
        <dbReference type="Pfam" id="PF02771"/>
    </source>
</evidence>
<keyword evidence="5 6" id="KW-0560">Oxidoreductase</keyword>
<keyword evidence="11" id="KW-1185">Reference proteome</keyword>
<evidence type="ECO:0000256" key="6">
    <source>
        <dbReference type="RuleBase" id="RU362125"/>
    </source>
</evidence>
<evidence type="ECO:0000256" key="2">
    <source>
        <dbReference type="ARBA" id="ARBA00009347"/>
    </source>
</evidence>
<dbReference type="Pfam" id="PF02770">
    <property type="entry name" value="Acyl-CoA_dh_M"/>
    <property type="match status" value="1"/>
</dbReference>
<dbReference type="STRING" id="1391653.AKJ08_2634"/>
<evidence type="ECO:0000313" key="10">
    <source>
        <dbReference type="EMBL" id="AKU92247.1"/>
    </source>
</evidence>
<comment type="cofactor">
    <cofactor evidence="1 6">
        <name>FAD</name>
        <dbReference type="ChEBI" id="CHEBI:57692"/>
    </cofactor>
</comment>
<keyword evidence="3 6" id="KW-0285">Flavoprotein</keyword>
<gene>
    <name evidence="10" type="ORF">AKJ08_2634</name>
</gene>
<dbReference type="PIRSF" id="PIRSF016578">
    <property type="entry name" value="HsaA"/>
    <property type="match status" value="1"/>
</dbReference>
<evidence type="ECO:0000256" key="5">
    <source>
        <dbReference type="ARBA" id="ARBA00023002"/>
    </source>
</evidence>
<protein>
    <submittedName>
        <fullName evidence="10">Butyryl-CoA dehydrogenase</fullName>
    </submittedName>
</protein>
<dbReference type="GO" id="GO:0050660">
    <property type="term" value="F:flavin adenine dinucleotide binding"/>
    <property type="evidence" value="ECO:0007669"/>
    <property type="project" value="InterPro"/>
</dbReference>
<dbReference type="InterPro" id="IPR046373">
    <property type="entry name" value="Acyl-CoA_Oxase/DH_mid-dom_sf"/>
</dbReference>
<dbReference type="GO" id="GO:0003995">
    <property type="term" value="F:acyl-CoA dehydrogenase activity"/>
    <property type="evidence" value="ECO:0007669"/>
    <property type="project" value="InterPro"/>
</dbReference>
<name>A0A0K1PFH0_9BACT</name>
<evidence type="ECO:0000256" key="4">
    <source>
        <dbReference type="ARBA" id="ARBA00022827"/>
    </source>
</evidence>
<dbReference type="PANTHER" id="PTHR43884:SF22">
    <property type="entry name" value="BLR3437 PROTEIN"/>
    <property type="match status" value="1"/>
</dbReference>
<reference evidence="10 11" key="1">
    <citation type="submission" date="2015-08" db="EMBL/GenBank/DDBJ databases">
        <authorList>
            <person name="Babu N.S."/>
            <person name="Beckwith C.J."/>
            <person name="Beseler K.G."/>
            <person name="Brison A."/>
            <person name="Carone J.V."/>
            <person name="Caskin T.P."/>
            <person name="Diamond M."/>
            <person name="Durham M.E."/>
            <person name="Foxe J.M."/>
            <person name="Go M."/>
            <person name="Henderson B.A."/>
            <person name="Jones I.B."/>
            <person name="McGettigan J.A."/>
            <person name="Micheletti S.J."/>
            <person name="Nasrallah M.E."/>
            <person name="Ortiz D."/>
            <person name="Piller C.R."/>
            <person name="Privatt S.R."/>
            <person name="Schneider S.L."/>
            <person name="Sharp S."/>
            <person name="Smith T.C."/>
            <person name="Stanton J.D."/>
            <person name="Ullery H.E."/>
            <person name="Wilson R.J."/>
            <person name="Serrano M.G."/>
            <person name="Buck G."/>
            <person name="Lee V."/>
            <person name="Wang Y."/>
            <person name="Carvalho R."/>
            <person name="Voegtly L."/>
            <person name="Shi R."/>
            <person name="Duckworth R."/>
            <person name="Johnson A."/>
            <person name="Loviza R."/>
            <person name="Walstead R."/>
            <person name="Shah Z."/>
            <person name="Kiflezghi M."/>
            <person name="Wade K."/>
            <person name="Ball S.L."/>
            <person name="Bradley K.W."/>
            <person name="Asai D.J."/>
            <person name="Bowman C.A."/>
            <person name="Russell D.A."/>
            <person name="Pope W.H."/>
            <person name="Jacobs-Sera D."/>
            <person name="Hendrix R.W."/>
            <person name="Hatfull G.F."/>
        </authorList>
    </citation>
    <scope>NUCLEOTIDE SEQUENCE [LARGE SCALE GENOMIC DNA]</scope>
    <source>
        <strain evidence="10 11">DSM 27710</strain>
    </source>
</reference>
<organism evidence="10 11">
    <name type="scientific">Vulgatibacter incomptus</name>
    <dbReference type="NCBI Taxonomy" id="1391653"/>
    <lineage>
        <taxon>Bacteria</taxon>
        <taxon>Pseudomonadati</taxon>
        <taxon>Myxococcota</taxon>
        <taxon>Myxococcia</taxon>
        <taxon>Myxococcales</taxon>
        <taxon>Cystobacterineae</taxon>
        <taxon>Vulgatibacteraceae</taxon>
        <taxon>Vulgatibacter</taxon>
    </lineage>
</organism>